<sequence length="37" mass="4369">MEEKELELRSTPLNPLMNVVVHSDQDETNIELEEEEK</sequence>
<proteinExistence type="predicted"/>
<evidence type="ECO:0000313" key="1">
    <source>
        <dbReference type="EMBL" id="MDQ0224229.1"/>
    </source>
</evidence>
<name>A0ABT9YW53_9BACI</name>
<protein>
    <submittedName>
        <fullName evidence="1">Uncharacterized protein</fullName>
    </submittedName>
</protein>
<organism evidence="1 2">
    <name type="scientific">Metabacillus niabensis</name>
    <dbReference type="NCBI Taxonomy" id="324854"/>
    <lineage>
        <taxon>Bacteria</taxon>
        <taxon>Bacillati</taxon>
        <taxon>Bacillota</taxon>
        <taxon>Bacilli</taxon>
        <taxon>Bacillales</taxon>
        <taxon>Bacillaceae</taxon>
        <taxon>Metabacillus</taxon>
    </lineage>
</organism>
<accession>A0ABT9YW53</accession>
<gene>
    <name evidence="1" type="ORF">J2S02_000551</name>
</gene>
<dbReference type="Proteomes" id="UP001232245">
    <property type="component" value="Unassembled WGS sequence"/>
</dbReference>
<dbReference type="EMBL" id="JAUSTZ010000001">
    <property type="protein sequence ID" value="MDQ0224229.1"/>
    <property type="molecule type" value="Genomic_DNA"/>
</dbReference>
<reference evidence="1 2" key="1">
    <citation type="submission" date="2023-07" db="EMBL/GenBank/DDBJ databases">
        <title>Genomic Encyclopedia of Type Strains, Phase IV (KMG-IV): sequencing the most valuable type-strain genomes for metagenomic binning, comparative biology and taxonomic classification.</title>
        <authorList>
            <person name="Goeker M."/>
        </authorList>
    </citation>
    <scope>NUCLEOTIDE SEQUENCE [LARGE SCALE GENOMIC DNA]</scope>
    <source>
        <strain evidence="1 2">DSM 17723</strain>
    </source>
</reference>
<evidence type="ECO:0000313" key="2">
    <source>
        <dbReference type="Proteomes" id="UP001232245"/>
    </source>
</evidence>
<comment type="caution">
    <text evidence="1">The sequence shown here is derived from an EMBL/GenBank/DDBJ whole genome shotgun (WGS) entry which is preliminary data.</text>
</comment>
<keyword evidence="2" id="KW-1185">Reference proteome</keyword>